<name>A0A8B9KK69_ASTMX</name>
<dbReference type="GO" id="GO:0005739">
    <property type="term" value="C:mitochondrion"/>
    <property type="evidence" value="ECO:0007669"/>
    <property type="project" value="TreeGrafter"/>
</dbReference>
<evidence type="ECO:0000256" key="3">
    <source>
        <dbReference type="ARBA" id="ARBA00022840"/>
    </source>
</evidence>
<dbReference type="SUPFAM" id="SSF100950">
    <property type="entry name" value="NagB/RpiA/CoA transferase-like"/>
    <property type="match status" value="1"/>
</dbReference>
<evidence type="ECO:0000256" key="5">
    <source>
        <dbReference type="ARBA" id="ARBA00038966"/>
    </source>
</evidence>
<dbReference type="Gene3D" id="3.40.50.10420">
    <property type="entry name" value="NagB/RpiA/CoA transferase-like"/>
    <property type="match status" value="1"/>
</dbReference>
<reference evidence="6" key="1">
    <citation type="submission" date="2025-08" db="UniProtKB">
        <authorList>
            <consortium name="Ensembl"/>
        </authorList>
    </citation>
    <scope>IDENTIFICATION</scope>
</reference>
<keyword evidence="2" id="KW-0547">Nucleotide-binding</keyword>
<comment type="similarity">
    <text evidence="1">Belongs to the 5-formyltetrahydrofolate cyclo-ligase family.</text>
</comment>
<dbReference type="GO" id="GO:0030272">
    <property type="term" value="F:5-formyltetrahydrofolate cyclo-ligase activity"/>
    <property type="evidence" value="ECO:0007669"/>
    <property type="project" value="UniProtKB-EC"/>
</dbReference>
<proteinExistence type="inferred from homology"/>
<dbReference type="AlphaFoldDB" id="A0A8B9KK69"/>
<dbReference type="InterPro" id="IPR002698">
    <property type="entry name" value="FTHF_cligase"/>
</dbReference>
<protein>
    <recommendedName>
        <fullName evidence="5">5-formyltetrahydrofolate cyclo-ligase</fullName>
        <ecNumber evidence="5">6.3.3.2</ecNumber>
    </recommendedName>
</protein>
<dbReference type="Proteomes" id="UP000694621">
    <property type="component" value="Unplaced"/>
</dbReference>
<dbReference type="PANTHER" id="PTHR23407">
    <property type="entry name" value="ATPASE INHIBITOR/5-FORMYLTETRAHYDROFOLATE CYCLO-LIGASE"/>
    <property type="match status" value="1"/>
</dbReference>
<keyword evidence="3" id="KW-0067">ATP-binding</keyword>
<evidence type="ECO:0000313" key="6">
    <source>
        <dbReference type="Ensembl" id="ENSAMXP00005036934.1"/>
    </source>
</evidence>
<evidence type="ECO:0000256" key="2">
    <source>
        <dbReference type="ARBA" id="ARBA00022741"/>
    </source>
</evidence>
<dbReference type="PANTHER" id="PTHR23407:SF1">
    <property type="entry name" value="5-FORMYLTETRAHYDROFOLATE CYCLO-LIGASE"/>
    <property type="match status" value="1"/>
</dbReference>
<dbReference type="InterPro" id="IPR037171">
    <property type="entry name" value="NagB/RpiA_transferase-like"/>
</dbReference>
<sequence length="172" mass="19298">MAALRAAKQALRKEIKKRVATLSEEEKLRQSLLVSQKLFEHPRYKSSQRVAVFLSMSDEVRTEAIVQHMFSSGKVCFIPKYLSNSSHMDMLRLNSLEDISSLPLTSWNIRQPGENDTEREEALDTGGSFMNKSSGRLVSSLVNECWRCPGAVRVPDRGSPRPRALLFASVGS</sequence>
<accession>A0A8B9KK69</accession>
<organism evidence="6 7">
    <name type="scientific">Astyanax mexicanus</name>
    <name type="common">Blind cave fish</name>
    <name type="synonym">Astyanax fasciatus mexicanus</name>
    <dbReference type="NCBI Taxonomy" id="7994"/>
    <lineage>
        <taxon>Eukaryota</taxon>
        <taxon>Metazoa</taxon>
        <taxon>Chordata</taxon>
        <taxon>Craniata</taxon>
        <taxon>Vertebrata</taxon>
        <taxon>Euteleostomi</taxon>
        <taxon>Actinopterygii</taxon>
        <taxon>Neopterygii</taxon>
        <taxon>Teleostei</taxon>
        <taxon>Ostariophysi</taxon>
        <taxon>Characiformes</taxon>
        <taxon>Characoidei</taxon>
        <taxon>Acestrorhamphidae</taxon>
        <taxon>Acestrorhamphinae</taxon>
        <taxon>Astyanax</taxon>
    </lineage>
</organism>
<dbReference type="GO" id="GO:0005524">
    <property type="term" value="F:ATP binding"/>
    <property type="evidence" value="ECO:0007669"/>
    <property type="project" value="UniProtKB-KW"/>
</dbReference>
<evidence type="ECO:0000256" key="4">
    <source>
        <dbReference type="ARBA" id="ARBA00036539"/>
    </source>
</evidence>
<dbReference type="GO" id="GO:0035999">
    <property type="term" value="P:tetrahydrofolate interconversion"/>
    <property type="evidence" value="ECO:0007669"/>
    <property type="project" value="TreeGrafter"/>
</dbReference>
<dbReference type="InterPro" id="IPR024185">
    <property type="entry name" value="FTHF_cligase-like_sf"/>
</dbReference>
<evidence type="ECO:0000256" key="1">
    <source>
        <dbReference type="ARBA" id="ARBA00010638"/>
    </source>
</evidence>
<dbReference type="Pfam" id="PF01812">
    <property type="entry name" value="5-FTHF_cyc-lig"/>
    <property type="match status" value="1"/>
</dbReference>
<evidence type="ECO:0000313" key="7">
    <source>
        <dbReference type="Proteomes" id="UP000694621"/>
    </source>
</evidence>
<dbReference type="Ensembl" id="ENSAMXT00005040261.1">
    <property type="protein sequence ID" value="ENSAMXP00005036934.1"/>
    <property type="gene ID" value="ENSAMXG00005017603.1"/>
</dbReference>
<comment type="catalytic activity">
    <reaction evidence="4">
        <text>(6S)-5-formyl-5,6,7,8-tetrahydrofolate + ATP = (6R)-5,10-methenyltetrahydrofolate + ADP + phosphate</text>
        <dbReference type="Rhea" id="RHEA:10488"/>
        <dbReference type="ChEBI" id="CHEBI:30616"/>
        <dbReference type="ChEBI" id="CHEBI:43474"/>
        <dbReference type="ChEBI" id="CHEBI:57455"/>
        <dbReference type="ChEBI" id="CHEBI:57457"/>
        <dbReference type="ChEBI" id="CHEBI:456216"/>
        <dbReference type="EC" id="6.3.3.2"/>
    </reaction>
</comment>
<dbReference type="GO" id="GO:0009396">
    <property type="term" value="P:folic acid-containing compound biosynthetic process"/>
    <property type="evidence" value="ECO:0007669"/>
    <property type="project" value="TreeGrafter"/>
</dbReference>
<dbReference type="EC" id="6.3.3.2" evidence="5"/>